<accession>A0ABR2IM49</accession>
<dbReference type="Proteomes" id="UP001470230">
    <property type="component" value="Unassembled WGS sequence"/>
</dbReference>
<comment type="caution">
    <text evidence="1">The sequence shown here is derived from an EMBL/GenBank/DDBJ whole genome shotgun (WGS) entry which is preliminary data.</text>
</comment>
<sequence>MKKSQSALSINWFNMIFDLINIVEYDHENHLQMDHLPYSLHEKHFKMVTEGCESIELSSSIISWLGWWGWRRIIMKPIMKPMTSTAITNAVATNDNNFYFSKSQ</sequence>
<keyword evidence="2" id="KW-1185">Reference proteome</keyword>
<protein>
    <submittedName>
        <fullName evidence="1">Uncharacterized protein</fullName>
    </submittedName>
</protein>
<evidence type="ECO:0000313" key="2">
    <source>
        <dbReference type="Proteomes" id="UP001470230"/>
    </source>
</evidence>
<dbReference type="EMBL" id="JAPFFF010000016">
    <property type="protein sequence ID" value="KAK8865353.1"/>
    <property type="molecule type" value="Genomic_DNA"/>
</dbReference>
<proteinExistence type="predicted"/>
<name>A0ABR2IM49_9EUKA</name>
<organism evidence="1 2">
    <name type="scientific">Tritrichomonas musculus</name>
    <dbReference type="NCBI Taxonomy" id="1915356"/>
    <lineage>
        <taxon>Eukaryota</taxon>
        <taxon>Metamonada</taxon>
        <taxon>Parabasalia</taxon>
        <taxon>Tritrichomonadida</taxon>
        <taxon>Tritrichomonadidae</taxon>
        <taxon>Tritrichomonas</taxon>
    </lineage>
</organism>
<evidence type="ECO:0000313" key="1">
    <source>
        <dbReference type="EMBL" id="KAK8865353.1"/>
    </source>
</evidence>
<gene>
    <name evidence="1" type="ORF">M9Y10_010894</name>
</gene>
<reference evidence="1 2" key="1">
    <citation type="submission" date="2024-04" db="EMBL/GenBank/DDBJ databases">
        <title>Tritrichomonas musculus Genome.</title>
        <authorList>
            <person name="Alves-Ferreira E."/>
            <person name="Grigg M."/>
            <person name="Lorenzi H."/>
            <person name="Galac M."/>
        </authorList>
    </citation>
    <scope>NUCLEOTIDE SEQUENCE [LARGE SCALE GENOMIC DNA]</scope>
    <source>
        <strain evidence="1 2">EAF2021</strain>
    </source>
</reference>